<dbReference type="EMBL" id="BTPE01000003">
    <property type="protein sequence ID" value="GMQ32638.1"/>
    <property type="molecule type" value="Genomic_DNA"/>
</dbReference>
<proteinExistence type="predicted"/>
<organism evidence="6 7">
    <name type="scientific">Algoriphagus taiwanensis</name>
    <dbReference type="NCBI Taxonomy" id="1445656"/>
    <lineage>
        <taxon>Bacteria</taxon>
        <taxon>Pseudomonadati</taxon>
        <taxon>Bacteroidota</taxon>
        <taxon>Cytophagia</taxon>
        <taxon>Cytophagales</taxon>
        <taxon>Cyclobacteriaceae</taxon>
        <taxon>Algoriphagus</taxon>
    </lineage>
</organism>
<dbReference type="SUPFAM" id="SSF48452">
    <property type="entry name" value="TPR-like"/>
    <property type="match status" value="2"/>
</dbReference>
<dbReference type="InterPro" id="IPR050498">
    <property type="entry name" value="Ycf3"/>
</dbReference>
<keyword evidence="4" id="KW-1133">Transmembrane helix</keyword>
<keyword evidence="4" id="KW-0472">Membrane</keyword>
<dbReference type="Gene3D" id="1.25.40.10">
    <property type="entry name" value="Tetratricopeptide repeat domain"/>
    <property type="match status" value="2"/>
</dbReference>
<evidence type="ECO:0000259" key="5">
    <source>
        <dbReference type="PROSITE" id="PS50125"/>
    </source>
</evidence>
<dbReference type="CDD" id="cd07302">
    <property type="entry name" value="CHD"/>
    <property type="match status" value="1"/>
</dbReference>
<keyword evidence="4" id="KW-0812">Transmembrane</keyword>
<dbReference type="PANTHER" id="PTHR44858">
    <property type="entry name" value="TETRATRICOPEPTIDE REPEAT PROTEIN 6"/>
    <property type="match status" value="1"/>
</dbReference>
<protein>
    <recommendedName>
        <fullName evidence="5">Guanylate cyclase domain-containing protein</fullName>
    </recommendedName>
</protein>
<evidence type="ECO:0000256" key="4">
    <source>
        <dbReference type="SAM" id="Phobius"/>
    </source>
</evidence>
<keyword evidence="1" id="KW-0677">Repeat</keyword>
<comment type="caution">
    <text evidence="6">The sequence shown here is derived from an EMBL/GenBank/DDBJ whole genome shotgun (WGS) entry which is preliminary data.</text>
</comment>
<sequence length="736" mass="83281">MNQNLIRKQAVVYFSDIVGYTRLMGKDEDGAFQLMKENLEAHQKTFSKYGGQIIKELGDGILGVFESPEGALQASLEIQQHCVKIGKFQLRIGLHCGDIIFDHGDVFGDAVNQSSRIQSVGVPSSILLSEQLLHRLPENSIYQTVRLGGFNLKNVEHKVELHALTNEPLAIPKRADILQNIKYQERNPWKYWVGIGVVFLLLTMVTYSVFWRDSVWEKDKSVAVLPFVNLNGDSELDYFTDGLTENIIGQLSKINSIKAISYSTMADYKGSTLPLDSLAKMLDVSTILKGTIEQLNSGIRFKLQLIDADENKNIWTDEYTRKGTDITQLQNDIARDIARVLDAQLTAEESIQIGKGETSNAEAYDLVFKAKQLYYAGFGDPSLFFEAAELLKKAIELDPNYALAYTWLAKTYFQIAFDEPKGPWYDMSLEMSSKALELEPKLAEGYGARGMVYYDLGEYTKAKNSMETALSFQPNLSDAIGNLATINFASGNLLEAIKLQNKAADLGPSSHIPYQNLGWAYKILGRFEEALQYFDRSLAISKNLTTYELKANMLIEMGEKEKALALLENIPFQDSSEFDVRAAGAILYYAQEYDSAFNVWKISIERKLKSGFDKFYSTPINYGYLLKQRGEDRFADSLLNAIIQVKIEAMSLGSEEYYLPLEISTAYAAKNQVPEAIKYLQIAYERGWRDYFFTEFNPAFDKLKEDIRYKKIISQISDDLNRINQELASTSLERGR</sequence>
<dbReference type="SUPFAM" id="SSF55073">
    <property type="entry name" value="Nucleotide cyclase"/>
    <property type="match status" value="1"/>
</dbReference>
<dbReference type="InterPro" id="IPR011990">
    <property type="entry name" value="TPR-like_helical_dom_sf"/>
</dbReference>
<dbReference type="Pfam" id="PF07719">
    <property type="entry name" value="TPR_2"/>
    <property type="match status" value="1"/>
</dbReference>
<keyword evidence="2 3" id="KW-0802">TPR repeat</keyword>
<evidence type="ECO:0000256" key="1">
    <source>
        <dbReference type="ARBA" id="ARBA00022737"/>
    </source>
</evidence>
<dbReference type="PROSITE" id="PS50125">
    <property type="entry name" value="GUANYLATE_CYCLASE_2"/>
    <property type="match status" value="1"/>
</dbReference>
<evidence type="ECO:0000256" key="3">
    <source>
        <dbReference type="PROSITE-ProRule" id="PRU00339"/>
    </source>
</evidence>
<dbReference type="RefSeq" id="WP_338227451.1">
    <property type="nucleotide sequence ID" value="NZ_BTPE01000003.1"/>
</dbReference>
<accession>A0ABQ6PXG6</accession>
<dbReference type="Pfam" id="PF13424">
    <property type="entry name" value="TPR_12"/>
    <property type="match status" value="1"/>
</dbReference>
<feature type="domain" description="Guanylate cyclase" evidence="5">
    <location>
        <begin position="11"/>
        <end position="118"/>
    </location>
</feature>
<feature type="transmembrane region" description="Helical" evidence="4">
    <location>
        <begin position="191"/>
        <end position="211"/>
    </location>
</feature>
<dbReference type="InterPro" id="IPR013105">
    <property type="entry name" value="TPR_2"/>
</dbReference>
<dbReference type="InterPro" id="IPR001054">
    <property type="entry name" value="A/G_cyclase"/>
</dbReference>
<feature type="repeat" description="TPR" evidence="3">
    <location>
        <begin position="443"/>
        <end position="476"/>
    </location>
</feature>
<keyword evidence="7" id="KW-1185">Reference proteome</keyword>
<dbReference type="SMART" id="SM00028">
    <property type="entry name" value="TPR"/>
    <property type="match status" value="3"/>
</dbReference>
<dbReference type="InterPro" id="IPR019734">
    <property type="entry name" value="TPR_rpt"/>
</dbReference>
<dbReference type="Proteomes" id="UP001307705">
    <property type="component" value="Unassembled WGS sequence"/>
</dbReference>
<dbReference type="Pfam" id="PF13414">
    <property type="entry name" value="TPR_11"/>
    <property type="match status" value="1"/>
</dbReference>
<evidence type="ECO:0000313" key="6">
    <source>
        <dbReference type="EMBL" id="GMQ32638.1"/>
    </source>
</evidence>
<dbReference type="PROSITE" id="PS50005">
    <property type="entry name" value="TPR"/>
    <property type="match status" value="2"/>
</dbReference>
<dbReference type="Gene3D" id="3.30.70.1230">
    <property type="entry name" value="Nucleotide cyclase"/>
    <property type="match status" value="1"/>
</dbReference>
<name>A0ABQ6PXG6_9BACT</name>
<feature type="repeat" description="TPR" evidence="3">
    <location>
        <begin position="511"/>
        <end position="544"/>
    </location>
</feature>
<dbReference type="SMART" id="SM00044">
    <property type="entry name" value="CYCc"/>
    <property type="match status" value="1"/>
</dbReference>
<dbReference type="Pfam" id="PF00211">
    <property type="entry name" value="Guanylate_cyc"/>
    <property type="match status" value="1"/>
</dbReference>
<dbReference type="InterPro" id="IPR029787">
    <property type="entry name" value="Nucleotide_cyclase"/>
</dbReference>
<reference evidence="6 7" key="1">
    <citation type="submission" date="2023-08" db="EMBL/GenBank/DDBJ databases">
        <title>Draft genome sequence of Algoriphagus taiwanensis.</title>
        <authorList>
            <person name="Takatani N."/>
            <person name="Hosokawa M."/>
            <person name="Sawabe T."/>
        </authorList>
    </citation>
    <scope>NUCLEOTIDE SEQUENCE [LARGE SCALE GENOMIC DNA]</scope>
    <source>
        <strain evidence="6 7">JCM 19755</strain>
    </source>
</reference>
<dbReference type="Gene3D" id="3.40.50.10610">
    <property type="entry name" value="ABC-type transport auxiliary lipoprotein component"/>
    <property type="match status" value="1"/>
</dbReference>
<evidence type="ECO:0000256" key="2">
    <source>
        <dbReference type="ARBA" id="ARBA00022803"/>
    </source>
</evidence>
<evidence type="ECO:0000313" key="7">
    <source>
        <dbReference type="Proteomes" id="UP001307705"/>
    </source>
</evidence>
<gene>
    <name evidence="6" type="ORF">Ataiwa_09100</name>
</gene>
<dbReference type="PANTHER" id="PTHR44858:SF1">
    <property type="entry name" value="UDP-N-ACETYLGLUCOSAMINE--PEPTIDE N-ACETYLGLUCOSAMINYLTRANSFERASE SPINDLY-RELATED"/>
    <property type="match status" value="1"/>
</dbReference>